<accession>A0AAN7B630</accession>
<evidence type="ECO:0000313" key="1">
    <source>
        <dbReference type="EMBL" id="KAK4212258.1"/>
    </source>
</evidence>
<organism evidence="1 2">
    <name type="scientific">Rhypophila decipiens</name>
    <dbReference type="NCBI Taxonomy" id="261697"/>
    <lineage>
        <taxon>Eukaryota</taxon>
        <taxon>Fungi</taxon>
        <taxon>Dikarya</taxon>
        <taxon>Ascomycota</taxon>
        <taxon>Pezizomycotina</taxon>
        <taxon>Sordariomycetes</taxon>
        <taxon>Sordariomycetidae</taxon>
        <taxon>Sordariales</taxon>
        <taxon>Naviculisporaceae</taxon>
        <taxon>Rhypophila</taxon>
    </lineage>
</organism>
<keyword evidence="2" id="KW-1185">Reference proteome</keyword>
<dbReference type="EMBL" id="MU858131">
    <property type="protein sequence ID" value="KAK4212258.1"/>
    <property type="molecule type" value="Genomic_DNA"/>
</dbReference>
<reference evidence="1" key="2">
    <citation type="submission" date="2023-05" db="EMBL/GenBank/DDBJ databases">
        <authorList>
            <consortium name="Lawrence Berkeley National Laboratory"/>
            <person name="Steindorff A."/>
            <person name="Hensen N."/>
            <person name="Bonometti L."/>
            <person name="Westerberg I."/>
            <person name="Brannstrom I.O."/>
            <person name="Guillou S."/>
            <person name="Cros-Aarteil S."/>
            <person name="Calhoun S."/>
            <person name="Haridas S."/>
            <person name="Kuo A."/>
            <person name="Mondo S."/>
            <person name="Pangilinan J."/>
            <person name="Riley R."/>
            <person name="Labutti K."/>
            <person name="Andreopoulos B."/>
            <person name="Lipzen A."/>
            <person name="Chen C."/>
            <person name="Yanf M."/>
            <person name="Daum C."/>
            <person name="Ng V."/>
            <person name="Clum A."/>
            <person name="Ohm R."/>
            <person name="Martin F."/>
            <person name="Silar P."/>
            <person name="Natvig D."/>
            <person name="Lalanne C."/>
            <person name="Gautier V."/>
            <person name="Ament-Velasquez S.L."/>
            <person name="Kruys A."/>
            <person name="Hutchinson M.I."/>
            <person name="Powell A.J."/>
            <person name="Barry K."/>
            <person name="Miller A.N."/>
            <person name="Grigoriev I.V."/>
            <person name="Debuchy R."/>
            <person name="Gladieux P."/>
            <person name="Thoren M.H."/>
            <person name="Johannesson H."/>
        </authorList>
    </citation>
    <scope>NUCLEOTIDE SEQUENCE</scope>
    <source>
        <strain evidence="1">PSN293</strain>
    </source>
</reference>
<proteinExistence type="predicted"/>
<evidence type="ECO:0000313" key="2">
    <source>
        <dbReference type="Proteomes" id="UP001301769"/>
    </source>
</evidence>
<sequence>MSSNSEDATMWAWVRERAEYICPRLPDPADNSCAIFIPVSKAKIEDVVAQFHRSAAWSRAIKS</sequence>
<gene>
    <name evidence="1" type="ORF">QBC37DRAFT_375232</name>
</gene>
<reference evidence="1" key="1">
    <citation type="journal article" date="2023" name="Mol. Phylogenet. Evol.">
        <title>Genome-scale phylogeny and comparative genomics of the fungal order Sordariales.</title>
        <authorList>
            <person name="Hensen N."/>
            <person name="Bonometti L."/>
            <person name="Westerberg I."/>
            <person name="Brannstrom I.O."/>
            <person name="Guillou S."/>
            <person name="Cros-Aarteil S."/>
            <person name="Calhoun S."/>
            <person name="Haridas S."/>
            <person name="Kuo A."/>
            <person name="Mondo S."/>
            <person name="Pangilinan J."/>
            <person name="Riley R."/>
            <person name="LaButti K."/>
            <person name="Andreopoulos B."/>
            <person name="Lipzen A."/>
            <person name="Chen C."/>
            <person name="Yan M."/>
            <person name="Daum C."/>
            <person name="Ng V."/>
            <person name="Clum A."/>
            <person name="Steindorff A."/>
            <person name="Ohm R.A."/>
            <person name="Martin F."/>
            <person name="Silar P."/>
            <person name="Natvig D.O."/>
            <person name="Lalanne C."/>
            <person name="Gautier V."/>
            <person name="Ament-Velasquez S.L."/>
            <person name="Kruys A."/>
            <person name="Hutchinson M.I."/>
            <person name="Powell A.J."/>
            <person name="Barry K."/>
            <person name="Miller A.N."/>
            <person name="Grigoriev I.V."/>
            <person name="Debuchy R."/>
            <person name="Gladieux P."/>
            <person name="Hiltunen Thoren M."/>
            <person name="Johannesson H."/>
        </authorList>
    </citation>
    <scope>NUCLEOTIDE SEQUENCE</scope>
    <source>
        <strain evidence="1">PSN293</strain>
    </source>
</reference>
<name>A0AAN7B630_9PEZI</name>
<dbReference type="Proteomes" id="UP001301769">
    <property type="component" value="Unassembled WGS sequence"/>
</dbReference>
<dbReference type="AlphaFoldDB" id="A0AAN7B630"/>
<comment type="caution">
    <text evidence="1">The sequence shown here is derived from an EMBL/GenBank/DDBJ whole genome shotgun (WGS) entry which is preliminary data.</text>
</comment>
<protein>
    <submittedName>
        <fullName evidence="1">Uncharacterized protein</fullName>
    </submittedName>
</protein>